<dbReference type="EMBL" id="JBBXMP010000053">
    <property type="protein sequence ID" value="KAL0065002.1"/>
    <property type="molecule type" value="Genomic_DNA"/>
</dbReference>
<feature type="compositionally biased region" description="Basic and acidic residues" evidence="1">
    <location>
        <begin position="12"/>
        <end position="30"/>
    </location>
</feature>
<dbReference type="Pfam" id="PF00004">
    <property type="entry name" value="AAA"/>
    <property type="match status" value="1"/>
</dbReference>
<dbReference type="InterPro" id="IPR003959">
    <property type="entry name" value="ATPase_AAA_core"/>
</dbReference>
<protein>
    <recommendedName>
        <fullName evidence="2">AAA+ ATPase domain-containing protein</fullName>
    </recommendedName>
</protein>
<feature type="domain" description="AAA+ ATPase" evidence="2">
    <location>
        <begin position="567"/>
        <end position="697"/>
    </location>
</feature>
<dbReference type="CDD" id="cd19481">
    <property type="entry name" value="RecA-like_protease"/>
    <property type="match status" value="1"/>
</dbReference>
<dbReference type="Proteomes" id="UP001437256">
    <property type="component" value="Unassembled WGS sequence"/>
</dbReference>
<dbReference type="Gene3D" id="3.40.50.300">
    <property type="entry name" value="P-loop containing nucleotide triphosphate hydrolases"/>
    <property type="match status" value="1"/>
</dbReference>
<dbReference type="SMART" id="SM00382">
    <property type="entry name" value="AAA"/>
    <property type="match status" value="1"/>
</dbReference>
<organism evidence="3 4">
    <name type="scientific">Marasmius tenuissimus</name>
    <dbReference type="NCBI Taxonomy" id="585030"/>
    <lineage>
        <taxon>Eukaryota</taxon>
        <taxon>Fungi</taxon>
        <taxon>Dikarya</taxon>
        <taxon>Basidiomycota</taxon>
        <taxon>Agaricomycotina</taxon>
        <taxon>Agaricomycetes</taxon>
        <taxon>Agaricomycetidae</taxon>
        <taxon>Agaricales</taxon>
        <taxon>Marasmiineae</taxon>
        <taxon>Marasmiaceae</taxon>
        <taxon>Marasmius</taxon>
    </lineage>
</organism>
<dbReference type="PANTHER" id="PTHR46411:SF3">
    <property type="entry name" value="AAA+ ATPASE DOMAIN-CONTAINING PROTEIN"/>
    <property type="match status" value="1"/>
</dbReference>
<dbReference type="SUPFAM" id="SSF52540">
    <property type="entry name" value="P-loop containing nucleoside triphosphate hydrolases"/>
    <property type="match status" value="1"/>
</dbReference>
<reference evidence="3 4" key="1">
    <citation type="submission" date="2024-05" db="EMBL/GenBank/DDBJ databases">
        <title>A draft genome resource for the thread blight pathogen Marasmius tenuissimus strain MS-2.</title>
        <authorList>
            <person name="Yulfo-Soto G.E."/>
            <person name="Baruah I.K."/>
            <person name="Amoako-Attah I."/>
            <person name="Bukari Y."/>
            <person name="Meinhardt L.W."/>
            <person name="Bailey B.A."/>
            <person name="Cohen S.P."/>
        </authorList>
    </citation>
    <scope>NUCLEOTIDE SEQUENCE [LARGE SCALE GENOMIC DNA]</scope>
    <source>
        <strain evidence="3 4">MS-2</strain>
    </source>
</reference>
<gene>
    <name evidence="3" type="ORF">AAF712_007993</name>
</gene>
<comment type="caution">
    <text evidence="3">The sequence shown here is derived from an EMBL/GenBank/DDBJ whole genome shotgun (WGS) entry which is preliminary data.</text>
</comment>
<proteinExistence type="predicted"/>
<evidence type="ECO:0000259" key="2">
    <source>
        <dbReference type="SMART" id="SM00382"/>
    </source>
</evidence>
<accession>A0ABR2ZVB1</accession>
<dbReference type="InterPro" id="IPR003593">
    <property type="entry name" value="AAA+_ATPase"/>
</dbReference>
<feature type="region of interest" description="Disordered" evidence="1">
    <location>
        <begin position="422"/>
        <end position="446"/>
    </location>
</feature>
<keyword evidence="4" id="KW-1185">Reference proteome</keyword>
<evidence type="ECO:0000313" key="4">
    <source>
        <dbReference type="Proteomes" id="UP001437256"/>
    </source>
</evidence>
<dbReference type="PANTHER" id="PTHR46411">
    <property type="entry name" value="FAMILY ATPASE, PUTATIVE-RELATED"/>
    <property type="match status" value="1"/>
</dbReference>
<dbReference type="InterPro" id="IPR027417">
    <property type="entry name" value="P-loop_NTPase"/>
</dbReference>
<name>A0ABR2ZVB1_9AGAR</name>
<sequence length="797" mass="90817">MNVFRRISRAVRGSDKDDREKPRWDVEPKHPFAIPISPSQQLAPSWYTQHLPPPPPAFSGWEDPTPDVWESSRFKRCIHDHSQLSGNDHYAHCAEIWDKKASRWMIFDQKDVPPERVSTRHDTHTYFCVTARYTDHWSEPYHTLTHFAEPLLSFVNATCHTSGSWGDPSTAPQRNHEVEMGQALRTLKKTKAKFVEIEEARSKSSTTSIEDKLSLVMSLGHRAVDSHTPELELDEYLEDIEKQLKVFVAYLDAKFKPIAERLASAIRYKYMEYDLLPYYIEMGQEVWFKSPSHSGPLAMKVSRVNVNDDVISRNLDANFGVNYGTNLGPTLGEVRSVTVEGYGYSWNGRSFSTIMRKETYPKFHGRRELCKLSIQLMTPEKREELTARGRRYKAEAGICYRIWKGERVVIDRLGYTEAEAYNEPDDRGDRGHGNKHKQGRNMAKTWRTQSPDSISWPLQARHRRLAPISPTEESVSLLIENTFNAGIPDDLLCFMPDELFGYNLVRKEWQSFELDEVKPVEFDSKAWDHLVLDADVKTLIKGLVQVSTKDATVSAALVNDVIARKGGGLTSVLYGPPGTEPSWIGKTLTAEAVAELLKRPLLTVGSSDLPRDPSGMEDTLRYVLQLATTWDAVMLIDEADVFLEQRSLHEIERNALVSVALRVLEYHRGVVFLTTNRIKVFDEAFLSRFSLAVKYPELNKTGRYVIWSRFLELAGYKIVSSPFVTNDDLGDKVIPRQSIEVLAAKSFNGRTIKNLVRTAQALALSTNSPLKMEHIHIVVRAQEKFLEDFAAERTPAE</sequence>
<evidence type="ECO:0000256" key="1">
    <source>
        <dbReference type="SAM" id="MobiDB-lite"/>
    </source>
</evidence>
<feature type="region of interest" description="Disordered" evidence="1">
    <location>
        <begin position="1"/>
        <end position="30"/>
    </location>
</feature>
<evidence type="ECO:0000313" key="3">
    <source>
        <dbReference type="EMBL" id="KAL0065002.1"/>
    </source>
</evidence>